<accession>A0AAV1N932</accession>
<comment type="caution">
    <text evidence="4">The sequence shown here is derived from an EMBL/GenBank/DDBJ whole genome shotgun (WGS) entry which is preliminary data.</text>
</comment>
<proteinExistence type="inferred from homology"/>
<evidence type="ECO:0000256" key="1">
    <source>
        <dbReference type="ARBA" id="ARBA00007518"/>
    </source>
</evidence>
<sequence length="117" mass="13392">MERIPNCCSFASLVALVILVSFPVRSWCEEGVFKPQTEAKPECAVREDAELKRFDDDYDNFVGLMGRRNAPQPIRDLDHIFADLMGRKMRFSAFCRGDVTPRLISNADYQSFSFSQC</sequence>
<name>A0AAV1N932_SCOSC</name>
<dbReference type="PROSITE" id="PS00267">
    <property type="entry name" value="TACHYKININ"/>
    <property type="match status" value="1"/>
</dbReference>
<evidence type="ECO:0000256" key="2">
    <source>
        <dbReference type="ARBA" id="ARBA00022815"/>
    </source>
</evidence>
<comment type="similarity">
    <text evidence="1">Belongs to the tachykinin family.</text>
</comment>
<keyword evidence="2" id="KW-0027">Amidation</keyword>
<reference evidence="4 5" key="1">
    <citation type="submission" date="2024-01" db="EMBL/GenBank/DDBJ databases">
        <authorList>
            <person name="Alioto T."/>
            <person name="Alioto T."/>
            <person name="Gomez Garrido J."/>
        </authorList>
    </citation>
    <scope>NUCLEOTIDE SEQUENCE [LARGE SCALE GENOMIC DNA]</scope>
</reference>
<dbReference type="EMBL" id="CAWUFR010000022">
    <property type="protein sequence ID" value="CAK6955640.1"/>
    <property type="molecule type" value="Genomic_DNA"/>
</dbReference>
<dbReference type="Proteomes" id="UP001314229">
    <property type="component" value="Unassembled WGS sequence"/>
</dbReference>
<feature type="chain" id="PRO_5043427011" evidence="3">
    <location>
        <begin position="29"/>
        <end position="117"/>
    </location>
</feature>
<gene>
    <name evidence="4" type="ORF">FSCOSCO3_A019569</name>
</gene>
<protein>
    <submittedName>
        <fullName evidence="4">Tachykinin-3b</fullName>
    </submittedName>
</protein>
<evidence type="ECO:0000256" key="3">
    <source>
        <dbReference type="SAM" id="SignalP"/>
    </source>
</evidence>
<organism evidence="4 5">
    <name type="scientific">Scomber scombrus</name>
    <name type="common">Atlantic mackerel</name>
    <name type="synonym">Scomber vernalis</name>
    <dbReference type="NCBI Taxonomy" id="13677"/>
    <lineage>
        <taxon>Eukaryota</taxon>
        <taxon>Metazoa</taxon>
        <taxon>Chordata</taxon>
        <taxon>Craniata</taxon>
        <taxon>Vertebrata</taxon>
        <taxon>Euteleostomi</taxon>
        <taxon>Actinopterygii</taxon>
        <taxon>Neopterygii</taxon>
        <taxon>Teleostei</taxon>
        <taxon>Neoteleostei</taxon>
        <taxon>Acanthomorphata</taxon>
        <taxon>Pelagiaria</taxon>
        <taxon>Scombriformes</taxon>
        <taxon>Scombridae</taxon>
        <taxon>Scomber</taxon>
    </lineage>
</organism>
<evidence type="ECO:0000313" key="4">
    <source>
        <dbReference type="EMBL" id="CAK6955640.1"/>
    </source>
</evidence>
<dbReference type="AlphaFoldDB" id="A0AAV1N932"/>
<keyword evidence="5" id="KW-1185">Reference proteome</keyword>
<feature type="signal peptide" evidence="3">
    <location>
        <begin position="1"/>
        <end position="28"/>
    </location>
</feature>
<evidence type="ECO:0000313" key="5">
    <source>
        <dbReference type="Proteomes" id="UP001314229"/>
    </source>
</evidence>
<dbReference type="InterPro" id="IPR013055">
    <property type="entry name" value="Tachy_Neuro_lke_CS"/>
</dbReference>
<keyword evidence="3" id="KW-0732">Signal</keyword>